<dbReference type="InterPro" id="IPR001466">
    <property type="entry name" value="Beta-lactam-related"/>
</dbReference>
<dbReference type="SUPFAM" id="SSF56601">
    <property type="entry name" value="beta-lactamase/transpeptidase-like"/>
    <property type="match status" value="1"/>
</dbReference>
<organism evidence="2 3">
    <name type="scientific">Pseudoalteromonas luteoviolacea S4054</name>
    <dbReference type="NCBI Taxonomy" id="1129367"/>
    <lineage>
        <taxon>Bacteria</taxon>
        <taxon>Pseudomonadati</taxon>
        <taxon>Pseudomonadota</taxon>
        <taxon>Gammaproteobacteria</taxon>
        <taxon>Alteromonadales</taxon>
        <taxon>Pseudoalteromonadaceae</taxon>
        <taxon>Pseudoalteromonas</taxon>
    </lineage>
</organism>
<dbReference type="EMBL" id="AUXW01000172">
    <property type="protein sequence ID" value="KKE82029.1"/>
    <property type="molecule type" value="Genomic_DNA"/>
</dbReference>
<dbReference type="Gene3D" id="3.40.710.10">
    <property type="entry name" value="DD-peptidase/beta-lactamase superfamily"/>
    <property type="match status" value="1"/>
</dbReference>
<evidence type="ECO:0000313" key="2">
    <source>
        <dbReference type="EMBL" id="KKE82029.1"/>
    </source>
</evidence>
<sequence length="132" mass="15007">MNHTSGIPEYFSVTNQQVSAPQNFEHVIKALGDKERVFEFNTQVQYTQINYLLIGALLESVTGQPYESLVQERLMMSNTFLKAVQVPRDVVPSYLPNSGDKLKPNQYVFPSYSTAHTGVYSTAYDLNLFYQV</sequence>
<comment type="caution">
    <text evidence="2">The sequence shown here is derived from an EMBL/GenBank/DDBJ whole genome shotgun (WGS) entry which is preliminary data.</text>
</comment>
<proteinExistence type="predicted"/>
<dbReference type="InterPro" id="IPR012338">
    <property type="entry name" value="Beta-lactam/transpept-like"/>
</dbReference>
<dbReference type="InterPro" id="IPR050789">
    <property type="entry name" value="Diverse_Enzym_Activities"/>
</dbReference>
<reference evidence="2 3" key="1">
    <citation type="journal article" date="2015" name="BMC Genomics">
        <title>Genome mining reveals unlocked bioactive potential of marine Gram-negative bacteria.</title>
        <authorList>
            <person name="Machado H."/>
            <person name="Sonnenschein E.C."/>
            <person name="Melchiorsen J."/>
            <person name="Gram L."/>
        </authorList>
    </citation>
    <scope>NUCLEOTIDE SEQUENCE [LARGE SCALE GENOMIC DNA]</scope>
    <source>
        <strain evidence="2 3">S4054</strain>
    </source>
</reference>
<dbReference type="Pfam" id="PF00144">
    <property type="entry name" value="Beta-lactamase"/>
    <property type="match status" value="1"/>
</dbReference>
<gene>
    <name evidence="2" type="ORF">N479_20640</name>
</gene>
<protein>
    <recommendedName>
        <fullName evidence="1">Beta-lactamase-related domain-containing protein</fullName>
    </recommendedName>
</protein>
<dbReference type="PANTHER" id="PTHR43283">
    <property type="entry name" value="BETA-LACTAMASE-RELATED"/>
    <property type="match status" value="1"/>
</dbReference>
<dbReference type="Proteomes" id="UP000033434">
    <property type="component" value="Unassembled WGS sequence"/>
</dbReference>
<feature type="domain" description="Beta-lactamase-related" evidence="1">
    <location>
        <begin position="1"/>
        <end position="130"/>
    </location>
</feature>
<dbReference type="PANTHER" id="PTHR43283:SF3">
    <property type="entry name" value="BETA-LACTAMASE FAMILY PROTEIN (AFU_ORTHOLOGUE AFUA_5G07500)"/>
    <property type="match status" value="1"/>
</dbReference>
<evidence type="ECO:0000259" key="1">
    <source>
        <dbReference type="Pfam" id="PF00144"/>
    </source>
</evidence>
<dbReference type="AlphaFoldDB" id="A0A0F6A9E7"/>
<accession>A0A0F6A9E7</accession>
<evidence type="ECO:0000313" key="3">
    <source>
        <dbReference type="Proteomes" id="UP000033434"/>
    </source>
</evidence>
<dbReference type="PATRIC" id="fig|1129367.4.peg.4201"/>
<name>A0A0F6A9E7_9GAMM</name>